<comment type="caution">
    <text evidence="3">The sequence shown here is derived from an EMBL/GenBank/DDBJ whole genome shotgun (WGS) entry which is preliminary data.</text>
</comment>
<feature type="domain" description="Putative DNA-binding" evidence="2">
    <location>
        <begin position="4"/>
        <end position="94"/>
    </location>
</feature>
<gene>
    <name evidence="3" type="ORF">E4680_05815</name>
</gene>
<sequence length="258" mass="27266">MMDQPEFAGALLDPERPPPTDLTTWNGSDPATRLAIYRNNVMVSLLGVLADTFPVTRELVGEAFFRAMGQCFVRAQPPQSPVMAEYGAGFADFIAAFAPARTLPYLPDVARLEWLRLTALHAADAEPMPAERLATLLADQPDLGAWHVRLHPAFAVLRSDHAAVSIWAAHQGVGSLAEIDPSAGESAWVTRPELEVDVIPVDTATGELAARLLAGDSLAAAVGAVHEAGLNLDLSAALAGLIRARALISLDPPGETAA</sequence>
<accession>A0A4Z0FBR7</accession>
<evidence type="ECO:0000256" key="1">
    <source>
        <dbReference type="SAM" id="MobiDB-lite"/>
    </source>
</evidence>
<dbReference type="EMBL" id="SRIO01000005">
    <property type="protein sequence ID" value="TFZ83148.1"/>
    <property type="molecule type" value="Genomic_DNA"/>
</dbReference>
<proteinExistence type="predicted"/>
<reference evidence="3 4" key="1">
    <citation type="journal article" date="2019" name="ISME J.">
        <title>Candidatus Macondimonas diazotrophica, a novel gammaproteobacterial genus dominating crude-oil-contaminated coastal sediments.</title>
        <authorList>
            <person name="Karthikeyan S."/>
            <person name="Konstantinidis K."/>
        </authorList>
    </citation>
    <scope>NUCLEOTIDE SEQUENCE [LARGE SCALE GENOMIC DNA]</scope>
    <source>
        <strain evidence="3 4">KTK01</strain>
    </source>
</reference>
<evidence type="ECO:0000259" key="2">
    <source>
        <dbReference type="Pfam" id="PF09836"/>
    </source>
</evidence>
<evidence type="ECO:0000313" key="3">
    <source>
        <dbReference type="EMBL" id="TFZ83148.1"/>
    </source>
</evidence>
<dbReference type="Proteomes" id="UP000297890">
    <property type="component" value="Unassembled WGS sequence"/>
</dbReference>
<feature type="region of interest" description="Disordered" evidence="1">
    <location>
        <begin position="1"/>
        <end position="25"/>
    </location>
</feature>
<protein>
    <submittedName>
        <fullName evidence="3">DUF2063 domain-containing protein</fullName>
    </submittedName>
</protein>
<dbReference type="Pfam" id="PF09836">
    <property type="entry name" value="DUF2063"/>
    <property type="match status" value="1"/>
</dbReference>
<keyword evidence="4" id="KW-1185">Reference proteome</keyword>
<organism evidence="3 4">
    <name type="scientific">Candidatus Macondimonas diazotrophica</name>
    <dbReference type="NCBI Taxonomy" id="2305248"/>
    <lineage>
        <taxon>Bacteria</taxon>
        <taxon>Pseudomonadati</taxon>
        <taxon>Pseudomonadota</taxon>
        <taxon>Gammaproteobacteria</taxon>
        <taxon>Chromatiales</taxon>
        <taxon>Ectothiorhodospiraceae</taxon>
        <taxon>Candidatus Macondimonas</taxon>
    </lineage>
</organism>
<evidence type="ECO:0000313" key="4">
    <source>
        <dbReference type="Proteomes" id="UP000297890"/>
    </source>
</evidence>
<dbReference type="InterPro" id="IPR018640">
    <property type="entry name" value="DUF2063"/>
</dbReference>
<dbReference type="Gene3D" id="1.10.150.690">
    <property type="entry name" value="DUF2063"/>
    <property type="match status" value="1"/>
</dbReference>
<dbReference type="OrthoDB" id="4146344at2"/>
<dbReference type="AlphaFoldDB" id="A0A4Z0FBR7"/>
<name>A0A4Z0FBR7_9GAMM</name>
<dbReference type="InterPro" id="IPR044922">
    <property type="entry name" value="DUF2063_N_sf"/>
</dbReference>